<dbReference type="PANTHER" id="PTHR46300">
    <property type="entry name" value="P450, PUTATIVE (EUROFUNG)-RELATED-RELATED"/>
    <property type="match status" value="1"/>
</dbReference>
<comment type="cofactor">
    <cofactor evidence="6">
        <name>heme</name>
        <dbReference type="ChEBI" id="CHEBI:30413"/>
    </cofactor>
</comment>
<gene>
    <name evidence="9" type="ORF">K469DRAFT_749967</name>
</gene>
<evidence type="ECO:0000256" key="2">
    <source>
        <dbReference type="ARBA" id="ARBA00022723"/>
    </source>
</evidence>
<dbReference type="Gene3D" id="1.10.630.10">
    <property type="entry name" value="Cytochrome P450"/>
    <property type="match status" value="1"/>
</dbReference>
<dbReference type="PRINTS" id="PR00385">
    <property type="entry name" value="P450"/>
</dbReference>
<comment type="similarity">
    <text evidence="1 7">Belongs to the cytochrome P450 family.</text>
</comment>
<dbReference type="Pfam" id="PF00067">
    <property type="entry name" value="p450"/>
    <property type="match status" value="1"/>
</dbReference>
<feature type="transmembrane region" description="Helical" evidence="8">
    <location>
        <begin position="6"/>
        <end position="22"/>
    </location>
</feature>
<keyword evidence="3 7" id="KW-0560">Oxidoreductase</keyword>
<dbReference type="PROSITE" id="PS00086">
    <property type="entry name" value="CYTOCHROME_P450"/>
    <property type="match status" value="1"/>
</dbReference>
<feature type="binding site" description="axial binding residue" evidence="6">
    <location>
        <position position="447"/>
    </location>
    <ligand>
        <name>heme</name>
        <dbReference type="ChEBI" id="CHEBI:30413"/>
    </ligand>
    <ligandPart>
        <name>Fe</name>
        <dbReference type="ChEBI" id="CHEBI:18248"/>
    </ligandPart>
</feature>
<dbReference type="GO" id="GO:0004497">
    <property type="term" value="F:monooxygenase activity"/>
    <property type="evidence" value="ECO:0007669"/>
    <property type="project" value="UniProtKB-KW"/>
</dbReference>
<dbReference type="InterPro" id="IPR002401">
    <property type="entry name" value="Cyt_P450_E_grp-I"/>
</dbReference>
<keyword evidence="5 7" id="KW-0503">Monooxygenase</keyword>
<dbReference type="InterPro" id="IPR017972">
    <property type="entry name" value="Cyt_P450_CS"/>
</dbReference>
<evidence type="ECO:0000256" key="4">
    <source>
        <dbReference type="ARBA" id="ARBA00023004"/>
    </source>
</evidence>
<keyword evidence="4 6" id="KW-0408">Iron</keyword>
<dbReference type="InterPro" id="IPR050364">
    <property type="entry name" value="Cytochrome_P450_fung"/>
</dbReference>
<reference evidence="9" key="1">
    <citation type="journal article" date="2020" name="Stud. Mycol.">
        <title>101 Dothideomycetes genomes: a test case for predicting lifestyles and emergence of pathogens.</title>
        <authorList>
            <person name="Haridas S."/>
            <person name="Albert R."/>
            <person name="Binder M."/>
            <person name="Bloem J."/>
            <person name="Labutti K."/>
            <person name="Salamov A."/>
            <person name="Andreopoulos B."/>
            <person name="Baker S."/>
            <person name="Barry K."/>
            <person name="Bills G."/>
            <person name="Bluhm B."/>
            <person name="Cannon C."/>
            <person name="Castanera R."/>
            <person name="Culley D."/>
            <person name="Daum C."/>
            <person name="Ezra D."/>
            <person name="Gonzalez J."/>
            <person name="Henrissat B."/>
            <person name="Kuo A."/>
            <person name="Liang C."/>
            <person name="Lipzen A."/>
            <person name="Lutzoni F."/>
            <person name="Magnuson J."/>
            <person name="Mondo S."/>
            <person name="Nolan M."/>
            <person name="Ohm R."/>
            <person name="Pangilinan J."/>
            <person name="Park H.-J."/>
            <person name="Ramirez L."/>
            <person name="Alfaro M."/>
            <person name="Sun H."/>
            <person name="Tritt A."/>
            <person name="Yoshinaga Y."/>
            <person name="Zwiers L.-H."/>
            <person name="Turgeon B."/>
            <person name="Goodwin S."/>
            <person name="Spatafora J."/>
            <person name="Crous P."/>
            <person name="Grigoriev I."/>
        </authorList>
    </citation>
    <scope>NUCLEOTIDE SEQUENCE</scope>
    <source>
        <strain evidence="9">CBS 207.26</strain>
    </source>
</reference>
<evidence type="ECO:0000256" key="3">
    <source>
        <dbReference type="ARBA" id="ARBA00023002"/>
    </source>
</evidence>
<proteinExistence type="inferred from homology"/>
<dbReference type="EMBL" id="ML994630">
    <property type="protein sequence ID" value="KAF2186414.1"/>
    <property type="molecule type" value="Genomic_DNA"/>
</dbReference>
<sequence>MDSPIHIVTAGAISIFIIYYVWKLLQIGRRRKDYPPGPPTIPILGNIHQIPKEDVHLQFQKWAQEYGPVYSLMLGSKTMIVLSSDQAIKDLLDRRSAIYSDRMDLYMGQTLLSGGFRILMMRYGATWRIIRRIVHNLLNIHAARSFEPYQILENKQMIHDILKDPENFKQHLRRYANSLTTATTFGFRTPTYEDTHLQSLFTIFGEFAILAQTGTAALLDYLPALRIVPSWLLPPKRRAKALHIREKALYRYHWDNVKAIIKSAAVRANPCFSVGLAREQDKHGFSDDLASYITGTLLEAGSDTTSNTLLGFVCAMLVFPSVQKRAQEELDRVIGVERMPTTEDAESLPYIRGCVKESLRWMPTTILGAVPHALMRDDEYMGYRLPKGAGVLNNVYAIHNDPVRYPNPRRFNPERFKDDTQSAFDAALNPDVSKRDHFTFGAGRRICPGMHVAERSLFLGIARMLWAFDFKRPVDEDGNEIVPDPNKVTQGFVAAPVPFKAIITPRDEKRAVMVCQEWENAISEQLDRETMQWRNIPEGMRAAYSQEWA</sequence>
<dbReference type="CDD" id="cd11065">
    <property type="entry name" value="CYP64-like"/>
    <property type="match status" value="1"/>
</dbReference>
<dbReference type="InterPro" id="IPR036396">
    <property type="entry name" value="Cyt_P450_sf"/>
</dbReference>
<dbReference type="GO" id="GO:0020037">
    <property type="term" value="F:heme binding"/>
    <property type="evidence" value="ECO:0007669"/>
    <property type="project" value="InterPro"/>
</dbReference>
<keyword evidence="8" id="KW-0472">Membrane</keyword>
<keyword evidence="10" id="KW-1185">Reference proteome</keyword>
<name>A0A6A6E3M3_9PEZI</name>
<dbReference type="GO" id="GO:0016705">
    <property type="term" value="F:oxidoreductase activity, acting on paired donors, with incorporation or reduction of molecular oxygen"/>
    <property type="evidence" value="ECO:0007669"/>
    <property type="project" value="InterPro"/>
</dbReference>
<dbReference type="GO" id="GO:0005506">
    <property type="term" value="F:iron ion binding"/>
    <property type="evidence" value="ECO:0007669"/>
    <property type="project" value="InterPro"/>
</dbReference>
<evidence type="ECO:0000256" key="7">
    <source>
        <dbReference type="RuleBase" id="RU000461"/>
    </source>
</evidence>
<keyword evidence="8" id="KW-0812">Transmembrane</keyword>
<dbReference type="SUPFAM" id="SSF48264">
    <property type="entry name" value="Cytochrome P450"/>
    <property type="match status" value="1"/>
</dbReference>
<dbReference type="PRINTS" id="PR00463">
    <property type="entry name" value="EP450I"/>
</dbReference>
<dbReference type="InterPro" id="IPR001128">
    <property type="entry name" value="Cyt_P450"/>
</dbReference>
<protein>
    <submittedName>
        <fullName evidence="9">Putative cytochrome P450</fullName>
    </submittedName>
</protein>
<dbReference type="PANTHER" id="PTHR46300:SF2">
    <property type="entry name" value="CYTOCHROME P450 MONOOXYGENASE ALNH-RELATED"/>
    <property type="match status" value="1"/>
</dbReference>
<evidence type="ECO:0000256" key="8">
    <source>
        <dbReference type="SAM" id="Phobius"/>
    </source>
</evidence>
<dbReference type="AlphaFoldDB" id="A0A6A6E3M3"/>
<keyword evidence="2 6" id="KW-0479">Metal-binding</keyword>
<organism evidence="9 10">
    <name type="scientific">Zopfia rhizophila CBS 207.26</name>
    <dbReference type="NCBI Taxonomy" id="1314779"/>
    <lineage>
        <taxon>Eukaryota</taxon>
        <taxon>Fungi</taxon>
        <taxon>Dikarya</taxon>
        <taxon>Ascomycota</taxon>
        <taxon>Pezizomycotina</taxon>
        <taxon>Dothideomycetes</taxon>
        <taxon>Dothideomycetes incertae sedis</taxon>
        <taxon>Zopfiaceae</taxon>
        <taxon>Zopfia</taxon>
    </lineage>
</organism>
<keyword evidence="8" id="KW-1133">Transmembrane helix</keyword>
<dbReference type="OrthoDB" id="1055148at2759"/>
<dbReference type="Proteomes" id="UP000800200">
    <property type="component" value="Unassembled WGS sequence"/>
</dbReference>
<evidence type="ECO:0000313" key="10">
    <source>
        <dbReference type="Proteomes" id="UP000800200"/>
    </source>
</evidence>
<accession>A0A6A6E3M3</accession>
<evidence type="ECO:0000313" key="9">
    <source>
        <dbReference type="EMBL" id="KAF2186414.1"/>
    </source>
</evidence>
<keyword evidence="6 7" id="KW-0349">Heme</keyword>
<evidence type="ECO:0000256" key="1">
    <source>
        <dbReference type="ARBA" id="ARBA00010617"/>
    </source>
</evidence>
<evidence type="ECO:0000256" key="5">
    <source>
        <dbReference type="ARBA" id="ARBA00023033"/>
    </source>
</evidence>
<evidence type="ECO:0000256" key="6">
    <source>
        <dbReference type="PIRSR" id="PIRSR602401-1"/>
    </source>
</evidence>